<proteinExistence type="predicted"/>
<organism evidence="3 4">
    <name type="scientific">Agromyces mariniharenae</name>
    <dbReference type="NCBI Taxonomy" id="2604423"/>
    <lineage>
        <taxon>Bacteria</taxon>
        <taxon>Bacillati</taxon>
        <taxon>Actinomycetota</taxon>
        <taxon>Actinomycetes</taxon>
        <taxon>Micrococcales</taxon>
        <taxon>Microbacteriaceae</taxon>
        <taxon>Agromyces</taxon>
    </lineage>
</organism>
<keyword evidence="4" id="KW-1185">Reference proteome</keyword>
<feature type="region of interest" description="Disordered" evidence="1">
    <location>
        <begin position="20"/>
        <end position="64"/>
    </location>
</feature>
<gene>
    <name evidence="3" type="ORF">FYC51_06745</name>
</gene>
<protein>
    <recommendedName>
        <fullName evidence="2">Trypsin-co-occurring domain-containing protein</fullName>
    </recommendedName>
</protein>
<dbReference type="InterPro" id="IPR045794">
    <property type="entry name" value="Trypco1"/>
</dbReference>
<accession>A0A5S4V6A0</accession>
<comment type="caution">
    <text evidence="3">The sequence shown here is derived from an EMBL/GenBank/DDBJ whole genome shotgun (WGS) entry which is preliminary data.</text>
</comment>
<name>A0A5S4V6A0_9MICO</name>
<sequence>MERIVIFQTQDGSEVAVQVADHGPLGPEDGPLGPDGSPLGLAAGDAAEPSGAPEGVTLRGIPDGALTTRGIGGGRLVERTQQSLDEVLAHAKPAVTALLRQVRAQEEPPDELEVEFGIQVSLEVGAYIAAAGSQANFRVTMRWMKHGG</sequence>
<dbReference type="Proteomes" id="UP000325243">
    <property type="component" value="Unassembled WGS sequence"/>
</dbReference>
<feature type="domain" description="Trypsin-co-occurring" evidence="2">
    <location>
        <begin position="8"/>
        <end position="144"/>
    </location>
</feature>
<evidence type="ECO:0000313" key="4">
    <source>
        <dbReference type="Proteomes" id="UP000325243"/>
    </source>
</evidence>
<evidence type="ECO:0000256" key="1">
    <source>
        <dbReference type="SAM" id="MobiDB-lite"/>
    </source>
</evidence>
<dbReference type="RefSeq" id="WP_148732842.1">
    <property type="nucleotide sequence ID" value="NZ_VSSB01000001.1"/>
</dbReference>
<evidence type="ECO:0000259" key="2">
    <source>
        <dbReference type="Pfam" id="PF19493"/>
    </source>
</evidence>
<evidence type="ECO:0000313" key="3">
    <source>
        <dbReference type="EMBL" id="TYL53373.1"/>
    </source>
</evidence>
<dbReference type="Pfam" id="PF19493">
    <property type="entry name" value="Trypco1"/>
    <property type="match status" value="1"/>
</dbReference>
<reference evidence="3 4" key="1">
    <citation type="submission" date="2019-08" db="EMBL/GenBank/DDBJ databases">
        <authorList>
            <person name="Hu J."/>
        </authorList>
    </citation>
    <scope>NUCLEOTIDE SEQUENCE [LARGE SCALE GENOMIC DNA]</scope>
    <source>
        <strain evidence="3 4">NEAU-184</strain>
    </source>
</reference>
<feature type="compositionally biased region" description="Low complexity" evidence="1">
    <location>
        <begin position="23"/>
        <end position="44"/>
    </location>
</feature>
<dbReference type="AlphaFoldDB" id="A0A5S4V6A0"/>
<dbReference type="NCBIfam" id="NF041216">
    <property type="entry name" value="CU044_2847_fam"/>
    <property type="match status" value="1"/>
</dbReference>
<dbReference type="EMBL" id="VSSB01000001">
    <property type="protein sequence ID" value="TYL53373.1"/>
    <property type="molecule type" value="Genomic_DNA"/>
</dbReference>